<evidence type="ECO:0000313" key="4">
    <source>
        <dbReference type="Proteomes" id="UP000584663"/>
    </source>
</evidence>
<dbReference type="Proteomes" id="UP000704529">
    <property type="component" value="Unassembled WGS sequence"/>
</dbReference>
<gene>
    <name evidence="2" type="ORF">GGQ89_003895</name>
    <name evidence="3" type="ORF">JYA60_00715</name>
</gene>
<dbReference type="RefSeq" id="WP_184107055.1">
    <property type="nucleotide sequence ID" value="NZ_JACHNX010000038.1"/>
</dbReference>
<evidence type="ECO:0000313" key="2">
    <source>
        <dbReference type="EMBL" id="MBB4611645.1"/>
    </source>
</evidence>
<feature type="region of interest" description="Disordered" evidence="1">
    <location>
        <begin position="38"/>
        <end position="68"/>
    </location>
</feature>
<protein>
    <submittedName>
        <fullName evidence="3">Uncharacterized protein</fullName>
    </submittedName>
</protein>
<evidence type="ECO:0000313" key="5">
    <source>
        <dbReference type="Proteomes" id="UP000704529"/>
    </source>
</evidence>
<comment type="caution">
    <text evidence="3">The sequence shown here is derived from an EMBL/GenBank/DDBJ whole genome shotgun (WGS) entry which is preliminary data.</text>
</comment>
<dbReference type="EMBL" id="JAFHKU010000062">
    <property type="protein sequence ID" value="MBN3556767.1"/>
    <property type="molecule type" value="Genomic_DNA"/>
</dbReference>
<sequence length="105" mass="11388">MQALVQEHTPGTVLALMQRSVSGDVPSFNAIKQARTDFLQSQPQRARRREPQATMPVPVRKPPRPPLSFDEKLARVAAGARLVTVHPLRKPAPAFTLGGVGSSTL</sequence>
<name>A0AA41DDN3_9SPHN</name>
<organism evidence="3 5">
    <name type="scientific">Sphingomonas yabuuchiae</name>
    <dbReference type="NCBI Taxonomy" id="172044"/>
    <lineage>
        <taxon>Bacteria</taxon>
        <taxon>Pseudomonadati</taxon>
        <taxon>Pseudomonadota</taxon>
        <taxon>Alphaproteobacteria</taxon>
        <taxon>Sphingomonadales</taxon>
        <taxon>Sphingomonadaceae</taxon>
        <taxon>Sphingomonas</taxon>
    </lineage>
</organism>
<reference evidence="2 4" key="1">
    <citation type="submission" date="2020-08" db="EMBL/GenBank/DDBJ databases">
        <title>Genomic Encyclopedia of Type Strains, Phase IV (KMG-IV): sequencing the most valuable type-strain genomes for metagenomic binning, comparative biology and taxonomic classification.</title>
        <authorList>
            <person name="Goeker M."/>
        </authorList>
    </citation>
    <scope>NUCLEOTIDE SEQUENCE [LARGE SCALE GENOMIC DNA]</scope>
    <source>
        <strain evidence="2 4">DSM 14562</strain>
    </source>
</reference>
<dbReference type="Proteomes" id="UP000584663">
    <property type="component" value="Unassembled WGS sequence"/>
</dbReference>
<keyword evidence="4" id="KW-1185">Reference proteome</keyword>
<proteinExistence type="predicted"/>
<evidence type="ECO:0000313" key="3">
    <source>
        <dbReference type="EMBL" id="MBN3556767.1"/>
    </source>
</evidence>
<evidence type="ECO:0000256" key="1">
    <source>
        <dbReference type="SAM" id="MobiDB-lite"/>
    </source>
</evidence>
<dbReference type="EMBL" id="JACHNX010000038">
    <property type="protein sequence ID" value="MBB4611645.1"/>
    <property type="molecule type" value="Genomic_DNA"/>
</dbReference>
<accession>A0AA41DDN3</accession>
<dbReference type="AlphaFoldDB" id="A0AA41DDN3"/>
<reference evidence="3" key="2">
    <citation type="submission" date="2021-01" db="EMBL/GenBank/DDBJ databases">
        <title>Genome Sequencing of Type Strains.</title>
        <authorList>
            <person name="Lemaire J.F."/>
            <person name="Inderbitzin P."/>
            <person name="Collins S.B."/>
            <person name="Wespe N."/>
            <person name="Knight-Connoni V."/>
        </authorList>
    </citation>
    <scope>NUCLEOTIDE SEQUENCE</scope>
    <source>
        <strain evidence="3">DSM 14562</strain>
    </source>
</reference>